<dbReference type="SUPFAM" id="SSF102735">
    <property type="entry name" value="Trigger factor ribosome-binding domain"/>
    <property type="match status" value="1"/>
</dbReference>
<dbReference type="Gene3D" id="1.10.3120.10">
    <property type="entry name" value="Trigger factor, C-terminal domain"/>
    <property type="match status" value="1"/>
</dbReference>
<dbReference type="InterPro" id="IPR027304">
    <property type="entry name" value="Trigger_fact/SurA_dom_sf"/>
</dbReference>
<dbReference type="Pfam" id="PF05697">
    <property type="entry name" value="Trigger_N"/>
    <property type="match status" value="1"/>
</dbReference>
<evidence type="ECO:0000313" key="3">
    <source>
        <dbReference type="Proteomes" id="UP000014174"/>
    </source>
</evidence>
<comment type="caution">
    <text evidence="2">The sequence shown here is derived from an EMBL/GenBank/DDBJ whole genome shotgun (WGS) entry which is preliminary data.</text>
</comment>
<sequence>MNITEEKIDNLNSLVKINIKPEDYLPSVEKAIKAQAKKAKLPGFREGLVPVSHIKKVYGKSILVDQVNTLLNDSIKQYITDSKLSILGQPLPHPDTEKHNWDLSDEFEFKYEVGLAPSFELDFSKADAIPYYTIKIDPETLESRIKNIRKSYGKMTNPEVSSDNDVLYAELTQLSADGSVFEDAIRATTSVRIDLVSDEEVKKSLIGLKVGDVIEFDIQKAFNHDSFQVSKILKIDEVDAKDLTSNFQLTVKNVNRLDESDLNQEFFDKVFGEGIVTTEEQFREKITGELESMMVQNSETRFQGDLAKYVIAKYAMQLPDEFLMRWLKVTNKDLSDEDLQKGYDDFANNLRWTLVADKVVKENKIEIKYEDVFESAKIKLGAQLSMYSPQAVTDETLSDYTVQFLQNQESASKSFDEVKTQKVFEYLKSVITLDRQEIEYNKFLLLD</sequence>
<dbReference type="RefSeq" id="WP_016195283.1">
    <property type="nucleotide sequence ID" value="NZ_AQPN01000077.1"/>
</dbReference>
<feature type="domain" description="Trigger factor ribosome-binding bacterial" evidence="1">
    <location>
        <begin position="1"/>
        <end position="148"/>
    </location>
</feature>
<evidence type="ECO:0000259" key="1">
    <source>
        <dbReference type="Pfam" id="PF05697"/>
    </source>
</evidence>
<dbReference type="InterPro" id="IPR037041">
    <property type="entry name" value="Trigger_fac_C_sf"/>
</dbReference>
<dbReference type="GO" id="GO:0015031">
    <property type="term" value="P:protein transport"/>
    <property type="evidence" value="ECO:0007669"/>
    <property type="project" value="InterPro"/>
</dbReference>
<dbReference type="Proteomes" id="UP000014174">
    <property type="component" value="Unassembled WGS sequence"/>
</dbReference>
<reference evidence="2 3" key="1">
    <citation type="journal article" date="2013" name="Genome Announc.">
        <title>Draft Genome Sequence of Arcticibacter svalbardensis Strain MN12-7T, a Member of the Family Sphingobacteriaceae Isolated from an Arctic Soil Sample.</title>
        <authorList>
            <person name="Shivaji S."/>
            <person name="Ara S."/>
            <person name="Prasad S."/>
            <person name="Manasa B.P."/>
            <person name="Begum Z."/>
            <person name="Singh A."/>
            <person name="Kumar Pinnaka A."/>
        </authorList>
    </citation>
    <scope>NUCLEOTIDE SEQUENCE [LARGE SCALE GENOMIC DNA]</scope>
    <source>
        <strain evidence="2 3">MN12-7</strain>
    </source>
</reference>
<dbReference type="GO" id="GO:0043022">
    <property type="term" value="F:ribosome binding"/>
    <property type="evidence" value="ECO:0007669"/>
    <property type="project" value="TreeGrafter"/>
</dbReference>
<dbReference type="GO" id="GO:0044183">
    <property type="term" value="F:protein folding chaperone"/>
    <property type="evidence" value="ECO:0007669"/>
    <property type="project" value="TreeGrafter"/>
</dbReference>
<dbReference type="STRING" id="1150600.ADIARSV_2048"/>
<dbReference type="GO" id="GO:0003755">
    <property type="term" value="F:peptidyl-prolyl cis-trans isomerase activity"/>
    <property type="evidence" value="ECO:0007669"/>
    <property type="project" value="UniProtKB-EC"/>
</dbReference>
<dbReference type="EC" id="5.2.1.8" evidence="2"/>
<keyword evidence="2" id="KW-0131">Cell cycle</keyword>
<dbReference type="GO" id="GO:0051301">
    <property type="term" value="P:cell division"/>
    <property type="evidence" value="ECO:0007669"/>
    <property type="project" value="UniProtKB-KW"/>
</dbReference>
<dbReference type="GO" id="GO:0051083">
    <property type="term" value="P:'de novo' cotranslational protein folding"/>
    <property type="evidence" value="ECO:0007669"/>
    <property type="project" value="TreeGrafter"/>
</dbReference>
<accession>R9GSJ0</accession>
<dbReference type="PANTHER" id="PTHR30560:SF3">
    <property type="entry name" value="TRIGGER FACTOR-LIKE PROTEIN TIG, CHLOROPLASTIC"/>
    <property type="match status" value="1"/>
</dbReference>
<name>R9GSJ0_9SPHI</name>
<protein>
    <submittedName>
        <fullName evidence="2">Cell division trigger factor</fullName>
        <ecNumber evidence="2">5.2.1.8</ecNumber>
    </submittedName>
</protein>
<proteinExistence type="predicted"/>
<dbReference type="OrthoDB" id="9767721at2"/>
<dbReference type="InterPro" id="IPR036611">
    <property type="entry name" value="Trigger_fac_ribosome-bd_sf"/>
</dbReference>
<gene>
    <name evidence="2" type="ORF">ADIARSV_2048</name>
</gene>
<dbReference type="PATRIC" id="fig|1150600.3.peg.2023"/>
<evidence type="ECO:0000313" key="2">
    <source>
        <dbReference type="EMBL" id="EOR94832.1"/>
    </source>
</evidence>
<dbReference type="eggNOG" id="COG0544">
    <property type="taxonomic scope" value="Bacteria"/>
</dbReference>
<organism evidence="2 3">
    <name type="scientific">Arcticibacter svalbardensis MN12-7</name>
    <dbReference type="NCBI Taxonomy" id="1150600"/>
    <lineage>
        <taxon>Bacteria</taxon>
        <taxon>Pseudomonadati</taxon>
        <taxon>Bacteroidota</taxon>
        <taxon>Sphingobacteriia</taxon>
        <taxon>Sphingobacteriales</taxon>
        <taxon>Sphingobacteriaceae</taxon>
        <taxon>Arcticibacter</taxon>
    </lineage>
</organism>
<dbReference type="AlphaFoldDB" id="R9GSJ0"/>
<dbReference type="InterPro" id="IPR005215">
    <property type="entry name" value="Trig_fac"/>
</dbReference>
<dbReference type="GO" id="GO:0043335">
    <property type="term" value="P:protein unfolding"/>
    <property type="evidence" value="ECO:0007669"/>
    <property type="project" value="TreeGrafter"/>
</dbReference>
<dbReference type="SUPFAM" id="SSF109998">
    <property type="entry name" value="Triger factor/SurA peptide-binding domain-like"/>
    <property type="match status" value="1"/>
</dbReference>
<dbReference type="InterPro" id="IPR008881">
    <property type="entry name" value="Trigger_fac_ribosome-bd_bac"/>
</dbReference>
<dbReference type="PANTHER" id="PTHR30560">
    <property type="entry name" value="TRIGGER FACTOR CHAPERONE AND PEPTIDYL-PROLYL CIS/TRANS ISOMERASE"/>
    <property type="match status" value="1"/>
</dbReference>
<keyword evidence="3" id="KW-1185">Reference proteome</keyword>
<dbReference type="PIRSF" id="PIRSF003095">
    <property type="entry name" value="Trigger_factor"/>
    <property type="match status" value="1"/>
</dbReference>
<dbReference type="NCBIfam" id="TIGR00115">
    <property type="entry name" value="tig"/>
    <property type="match status" value="1"/>
</dbReference>
<keyword evidence="2" id="KW-0413">Isomerase</keyword>
<dbReference type="EMBL" id="AQPN01000077">
    <property type="protein sequence ID" value="EOR94832.1"/>
    <property type="molecule type" value="Genomic_DNA"/>
</dbReference>
<dbReference type="Gene3D" id="3.30.70.1050">
    <property type="entry name" value="Trigger factor ribosome-binding domain"/>
    <property type="match status" value="1"/>
</dbReference>
<keyword evidence="2" id="KW-0132">Cell division</keyword>